<dbReference type="EMBL" id="NBCO01000003">
    <property type="protein sequence ID" value="ORC92742.1"/>
    <property type="molecule type" value="Genomic_DNA"/>
</dbReference>
<reference evidence="2 3" key="1">
    <citation type="submission" date="2017-03" db="EMBL/GenBank/DDBJ databases">
        <title>An alternative strategy for trypanosome survival in the mammalian bloodstream revealed through genome and transcriptome analysis of the ubiquitous bovine parasite Trypanosoma (Megatrypanum) theileri.</title>
        <authorList>
            <person name="Kelly S."/>
            <person name="Ivens A."/>
            <person name="Mott A."/>
            <person name="O'Neill E."/>
            <person name="Emms D."/>
            <person name="Macleod O."/>
            <person name="Voorheis P."/>
            <person name="Matthews J."/>
            <person name="Matthews K."/>
            <person name="Carrington M."/>
        </authorList>
    </citation>
    <scope>NUCLEOTIDE SEQUENCE [LARGE SCALE GENOMIC DNA]</scope>
    <source>
        <strain evidence="2">Edinburgh</strain>
    </source>
</reference>
<sequence>MVVLESPHFTAENSYLSSLEKTESGLDVKNNDGVSLHWSFSPSVEGSVGSLGFGEEGLTQSPSSEKDDCDEVIDTASQCFECGVVQESQEARSVFDEIRDLLICTPLDQHPFFNMDKQRSLVESERSQRQYEFFISMGQRNTLPLNEQNISSKSLLNEAHRVHVSLVRRHNKTCQDKGLPMKNEKEINRQWRCIESAVERDLYMEGTVFVQRRLSCMCIFNPDSDERPYWDSEHTREQRLQRQGRVLERLAQQAQHGQDPFFLH</sequence>
<evidence type="ECO:0000313" key="2">
    <source>
        <dbReference type="EMBL" id="ORC92742.1"/>
    </source>
</evidence>
<accession>A0A1X0P740</accession>
<dbReference type="RefSeq" id="XP_028886808.1">
    <property type="nucleotide sequence ID" value="XM_029022262.1"/>
</dbReference>
<feature type="region of interest" description="Disordered" evidence="1">
    <location>
        <begin position="45"/>
        <end position="66"/>
    </location>
</feature>
<organism evidence="2 3">
    <name type="scientific">Trypanosoma theileri</name>
    <dbReference type="NCBI Taxonomy" id="67003"/>
    <lineage>
        <taxon>Eukaryota</taxon>
        <taxon>Discoba</taxon>
        <taxon>Euglenozoa</taxon>
        <taxon>Kinetoplastea</taxon>
        <taxon>Metakinetoplastina</taxon>
        <taxon>Trypanosomatida</taxon>
        <taxon>Trypanosomatidae</taxon>
        <taxon>Trypanosoma</taxon>
    </lineage>
</organism>
<keyword evidence="3" id="KW-1185">Reference proteome</keyword>
<dbReference type="OrthoDB" id="242365at2759"/>
<protein>
    <submittedName>
        <fullName evidence="2">Uncharacterized protein</fullName>
    </submittedName>
</protein>
<dbReference type="VEuPathDB" id="TriTrypDB:TM35_000034950"/>
<evidence type="ECO:0000313" key="3">
    <source>
        <dbReference type="Proteomes" id="UP000192257"/>
    </source>
</evidence>
<gene>
    <name evidence="2" type="ORF">TM35_000034950</name>
</gene>
<dbReference type="AlphaFoldDB" id="A0A1X0P740"/>
<evidence type="ECO:0000256" key="1">
    <source>
        <dbReference type="SAM" id="MobiDB-lite"/>
    </source>
</evidence>
<dbReference type="GeneID" id="39982042"/>
<dbReference type="Proteomes" id="UP000192257">
    <property type="component" value="Unassembled WGS sequence"/>
</dbReference>
<comment type="caution">
    <text evidence="2">The sequence shown here is derived from an EMBL/GenBank/DDBJ whole genome shotgun (WGS) entry which is preliminary data.</text>
</comment>
<name>A0A1X0P740_9TRYP</name>
<proteinExistence type="predicted"/>